<evidence type="ECO:0000313" key="2">
    <source>
        <dbReference type="Proteomes" id="UP000481252"/>
    </source>
</evidence>
<gene>
    <name evidence="1" type="ORF">G6N74_25415</name>
</gene>
<keyword evidence="2" id="KW-1185">Reference proteome</keyword>
<proteinExistence type="predicted"/>
<protein>
    <submittedName>
        <fullName evidence="1">Uncharacterized protein</fullName>
    </submittedName>
</protein>
<sequence length="140" mass="14871">MSLPVLVAIVVVGIALCVLAVHLTGGSKGSSITAADDAKRRFGEDFPEEAVWTVRLTADGKTAFLELDGDRTGIVQTFGDKFLTRIITQSDVVSLTSPDPECLSIRLKDFTWAGGDFTFANAADASAVRNVLLPAKREAS</sequence>
<accession>A0A7C9RB34</accession>
<dbReference type="EMBL" id="JAAKZG010000015">
    <property type="protein sequence ID" value="NGN44416.1"/>
    <property type="molecule type" value="Genomic_DNA"/>
</dbReference>
<name>A0A7C9RB34_9HYPH</name>
<evidence type="ECO:0000313" key="1">
    <source>
        <dbReference type="EMBL" id="NGN44416.1"/>
    </source>
</evidence>
<dbReference type="RefSeq" id="WP_165120800.1">
    <property type="nucleotide sequence ID" value="NZ_JAAKZG010000015.1"/>
</dbReference>
<dbReference type="AlphaFoldDB" id="A0A7C9RB34"/>
<comment type="caution">
    <text evidence="1">The sequence shown here is derived from an EMBL/GenBank/DDBJ whole genome shotgun (WGS) entry which is preliminary data.</text>
</comment>
<reference evidence="1 2" key="1">
    <citation type="submission" date="2020-02" db="EMBL/GenBank/DDBJ databases">
        <title>Genome sequence of the type strain CGMCC 1.15528 of Mesorhizobium zhangyense.</title>
        <authorList>
            <person name="Gao J."/>
            <person name="Sun J."/>
        </authorList>
    </citation>
    <scope>NUCLEOTIDE SEQUENCE [LARGE SCALE GENOMIC DNA]</scope>
    <source>
        <strain evidence="1 2">CGMCC 1.15528</strain>
    </source>
</reference>
<dbReference type="Proteomes" id="UP000481252">
    <property type="component" value="Unassembled WGS sequence"/>
</dbReference>
<organism evidence="1 2">
    <name type="scientific">Mesorhizobium zhangyense</name>
    <dbReference type="NCBI Taxonomy" id="1776730"/>
    <lineage>
        <taxon>Bacteria</taxon>
        <taxon>Pseudomonadati</taxon>
        <taxon>Pseudomonadota</taxon>
        <taxon>Alphaproteobacteria</taxon>
        <taxon>Hyphomicrobiales</taxon>
        <taxon>Phyllobacteriaceae</taxon>
        <taxon>Mesorhizobium</taxon>
    </lineage>
</organism>